<dbReference type="PROSITE" id="PS51128">
    <property type="entry name" value="ZF_DKSA_2"/>
    <property type="match status" value="1"/>
</dbReference>
<dbReference type="EMBL" id="CP011058">
    <property type="protein sequence ID" value="AJY76385.1"/>
    <property type="molecule type" value="Genomic_DNA"/>
</dbReference>
<dbReference type="PANTHER" id="PTHR33823:SF4">
    <property type="entry name" value="GENERAL STRESS PROTEIN 16O"/>
    <property type="match status" value="1"/>
</dbReference>
<keyword evidence="2" id="KW-0863">Zinc-finger</keyword>
<reference evidence="7 8" key="1">
    <citation type="journal article" date="2015" name="J. Biotechnol.">
        <title>Complete genome sequence of Paenibacillus beijingensis 7188(T) (=DSM 24997(T)), a novel rhizobacterium from jujube garden soil.</title>
        <authorList>
            <person name="Kwak Y."/>
            <person name="Shin J.H."/>
        </authorList>
    </citation>
    <scope>NUCLEOTIDE SEQUENCE [LARGE SCALE GENOMIC DNA]</scope>
    <source>
        <strain evidence="7 8">DSM 24997</strain>
    </source>
</reference>
<dbReference type="SUPFAM" id="SSF109635">
    <property type="entry name" value="DnaK suppressor protein DksA, alpha-hairpin domain"/>
    <property type="match status" value="1"/>
</dbReference>
<dbReference type="InterPro" id="IPR014240">
    <property type="entry name" value="YteA"/>
</dbReference>
<feature type="compositionally biased region" description="Basic and acidic residues" evidence="5">
    <location>
        <begin position="235"/>
        <end position="245"/>
    </location>
</feature>
<dbReference type="Gene3D" id="1.20.120.910">
    <property type="entry name" value="DksA, coiled-coil domain"/>
    <property type="match status" value="1"/>
</dbReference>
<evidence type="ECO:0000259" key="6">
    <source>
        <dbReference type="Pfam" id="PF01258"/>
    </source>
</evidence>
<organism evidence="7 8">
    <name type="scientific">Paenibacillus beijingensis</name>
    <dbReference type="NCBI Taxonomy" id="1126833"/>
    <lineage>
        <taxon>Bacteria</taxon>
        <taxon>Bacillati</taxon>
        <taxon>Bacillota</taxon>
        <taxon>Bacilli</taxon>
        <taxon>Bacillales</taxon>
        <taxon>Paenibacillaceae</taxon>
        <taxon>Paenibacillus</taxon>
    </lineage>
</organism>
<dbReference type="AlphaFoldDB" id="A0A0D5NMJ6"/>
<feature type="compositionally biased region" description="Basic and acidic residues" evidence="5">
    <location>
        <begin position="175"/>
        <end position="185"/>
    </location>
</feature>
<evidence type="ECO:0000256" key="4">
    <source>
        <dbReference type="PROSITE-ProRule" id="PRU00510"/>
    </source>
</evidence>
<accession>A0A0D5NMJ6</accession>
<dbReference type="SUPFAM" id="SSF57716">
    <property type="entry name" value="Glucocorticoid receptor-like (DNA-binding domain)"/>
    <property type="match status" value="1"/>
</dbReference>
<reference evidence="8" key="2">
    <citation type="submission" date="2015-03" db="EMBL/GenBank/DDBJ databases">
        <title>Genome sequence of Paenibacillus beijingensis strain DSM 24997T.</title>
        <authorList>
            <person name="Kwak Y."/>
            <person name="Shin J.-H."/>
        </authorList>
    </citation>
    <scope>NUCLEOTIDE SEQUENCE [LARGE SCALE GENOMIC DNA]</scope>
    <source>
        <strain evidence="8">DSM 24997</strain>
    </source>
</reference>
<evidence type="ECO:0000256" key="2">
    <source>
        <dbReference type="ARBA" id="ARBA00022771"/>
    </source>
</evidence>
<proteinExistence type="predicted"/>
<evidence type="ECO:0000256" key="1">
    <source>
        <dbReference type="ARBA" id="ARBA00022723"/>
    </source>
</evidence>
<feature type="zinc finger region" description="dksA C4-type" evidence="4">
    <location>
        <begin position="94"/>
        <end position="118"/>
    </location>
</feature>
<keyword evidence="1" id="KW-0479">Metal-binding</keyword>
<gene>
    <name evidence="7" type="ORF">VN24_19685</name>
</gene>
<dbReference type="HOGENOM" id="CLU_043144_1_1_9"/>
<feature type="domain" description="Zinc finger DksA/TraR C4-type" evidence="6">
    <location>
        <begin position="89"/>
        <end position="117"/>
    </location>
</feature>
<protein>
    <submittedName>
        <fullName evidence="7">Molecular chaperone DnaK</fullName>
    </submittedName>
</protein>
<dbReference type="PANTHER" id="PTHR33823">
    <property type="entry name" value="RNA POLYMERASE-BINDING TRANSCRIPTION FACTOR DKSA-RELATED"/>
    <property type="match status" value="1"/>
</dbReference>
<evidence type="ECO:0000256" key="5">
    <source>
        <dbReference type="SAM" id="MobiDB-lite"/>
    </source>
</evidence>
<feature type="region of interest" description="Disordered" evidence="5">
    <location>
        <begin position="166"/>
        <end position="193"/>
    </location>
</feature>
<dbReference type="InterPro" id="IPR037187">
    <property type="entry name" value="DnaK_N"/>
</dbReference>
<dbReference type="KEGG" id="pbj:VN24_19685"/>
<keyword evidence="8" id="KW-1185">Reference proteome</keyword>
<dbReference type="RefSeq" id="WP_045671812.1">
    <property type="nucleotide sequence ID" value="NZ_CP011058.1"/>
</dbReference>
<dbReference type="Proteomes" id="UP000032633">
    <property type="component" value="Chromosome"/>
</dbReference>
<dbReference type="OrthoDB" id="9811543at2"/>
<sequence length="245" mass="27596">MVERQSLFARMRDNLLQQQAEIERRLESGEHYGLASSLRDNTGELSSIDNHPGDVASEVYERGKDVALLEQDDLHLVRIGQALAAMDAGTYGTCLTCGKPIPAERLEAIPETLYCVDHSPRQYVSQRRPAEEDYLDNPFGRSSRDDYGYNGFDGEDAWQIVESWGNSDSPAMAERPGDNYDRLGTEDDENDGYVEPLESFLATDITGRHVSVVRNREYSAYMHEGEGATLDDLADDSRDELRYDE</sequence>
<evidence type="ECO:0000256" key="3">
    <source>
        <dbReference type="ARBA" id="ARBA00022833"/>
    </source>
</evidence>
<name>A0A0D5NMJ6_9BACL</name>
<dbReference type="GO" id="GO:0008270">
    <property type="term" value="F:zinc ion binding"/>
    <property type="evidence" value="ECO:0007669"/>
    <property type="project" value="UniProtKB-KW"/>
</dbReference>
<evidence type="ECO:0000313" key="7">
    <source>
        <dbReference type="EMBL" id="AJY76385.1"/>
    </source>
</evidence>
<feature type="region of interest" description="Disordered" evidence="5">
    <location>
        <begin position="222"/>
        <end position="245"/>
    </location>
</feature>
<dbReference type="PATRIC" id="fig|1126833.4.peg.4338"/>
<evidence type="ECO:0000313" key="8">
    <source>
        <dbReference type="Proteomes" id="UP000032633"/>
    </source>
</evidence>
<dbReference type="InterPro" id="IPR000962">
    <property type="entry name" value="Znf_DskA_TraR"/>
</dbReference>
<dbReference type="Pfam" id="PF01258">
    <property type="entry name" value="zf-dskA_traR"/>
    <property type="match status" value="1"/>
</dbReference>
<keyword evidence="3" id="KW-0862">Zinc</keyword>
<dbReference type="STRING" id="1126833.VN24_19685"/>
<dbReference type="NCBIfam" id="TIGR02890">
    <property type="entry name" value="bacill_yteA"/>
    <property type="match status" value="1"/>
</dbReference>